<proteinExistence type="predicted"/>
<evidence type="ECO:0000313" key="1">
    <source>
        <dbReference type="EMBL" id="ESQ90682.1"/>
    </source>
</evidence>
<dbReference type="RefSeq" id="WP_018079969.1">
    <property type="nucleotide sequence ID" value="NZ_AQWM01000001.1"/>
</dbReference>
<dbReference type="AlphaFoldDB" id="V4P9W8"/>
<protein>
    <recommendedName>
        <fullName evidence="3">UspA domain-containing protein</fullName>
    </recommendedName>
</protein>
<accession>V4P9W8</accession>
<comment type="caution">
    <text evidence="1">The sequence shown here is derived from an EMBL/GenBank/DDBJ whole genome shotgun (WGS) entry which is preliminary data.</text>
</comment>
<reference evidence="1 2" key="1">
    <citation type="journal article" date="2014" name="Nature">
        <title>Sequential evolution of bacterial morphology by co-option of a developmental regulator.</title>
        <authorList>
            <person name="Jiang C."/>
            <person name="Brown P.J."/>
            <person name="Ducret A."/>
            <person name="Brun Y.V."/>
        </authorList>
    </citation>
    <scope>NUCLEOTIDE SEQUENCE [LARGE SCALE GENOMIC DNA]</scope>
    <source>
        <strain evidence="1 2">DSM 16100</strain>
    </source>
</reference>
<name>V4P9W8_9CAUL</name>
<keyword evidence="2" id="KW-1185">Reference proteome</keyword>
<dbReference type="STRING" id="1121022.GCA_000376105_00291"/>
<dbReference type="SUPFAM" id="SSF52402">
    <property type="entry name" value="Adenine nucleotide alpha hydrolases-like"/>
    <property type="match status" value="1"/>
</dbReference>
<dbReference type="PATRIC" id="fig|1121022.4.peg.2428"/>
<dbReference type="eggNOG" id="COG0589">
    <property type="taxonomic scope" value="Bacteria"/>
</dbReference>
<evidence type="ECO:0008006" key="3">
    <source>
        <dbReference type="Google" id="ProtNLM"/>
    </source>
</evidence>
<dbReference type="CDD" id="cd00293">
    <property type="entry name" value="USP-like"/>
    <property type="match status" value="1"/>
</dbReference>
<sequence length="283" mass="30522">MADSIVKQGLQKVTGQAWSRISVPVSGAVTETLALELAAQVAEAFDAQLNILFTPPDPAELAPWLGEGFMGTVQMSTMDSLKQAAEESEVMARSQFGAIAYEGKFFTALNSPVWQDLAMETRLSDLMVFSELSAKGQGMLSEAFQQVLMEERAGVLIARKPFNIGGTALVAWDGREPSSRAARRALPLLKKASKVVVTGAPCGDPPSDLNRLAAYYASHGLAVEIEVLPKGDILSQLLSANERHKADYMVAGAFGRSRLREFAFGGTTRALLQNTQLNLYMAH</sequence>
<gene>
    <name evidence="1" type="ORF">ABENE_11975</name>
</gene>
<dbReference type="Gene3D" id="3.40.50.12370">
    <property type="match status" value="1"/>
</dbReference>
<evidence type="ECO:0000313" key="2">
    <source>
        <dbReference type="Proteomes" id="UP000017837"/>
    </source>
</evidence>
<dbReference type="OrthoDB" id="9804721at2"/>
<dbReference type="Proteomes" id="UP000017837">
    <property type="component" value="Unassembled WGS sequence"/>
</dbReference>
<organism evidence="1 2">
    <name type="scientific">Asticcacaulis benevestitus DSM 16100 = ATCC BAA-896</name>
    <dbReference type="NCBI Taxonomy" id="1121022"/>
    <lineage>
        <taxon>Bacteria</taxon>
        <taxon>Pseudomonadati</taxon>
        <taxon>Pseudomonadota</taxon>
        <taxon>Alphaproteobacteria</taxon>
        <taxon>Caulobacterales</taxon>
        <taxon>Caulobacteraceae</taxon>
        <taxon>Asticcacaulis</taxon>
    </lineage>
</organism>
<dbReference type="EMBL" id="AWGB01000022">
    <property type="protein sequence ID" value="ESQ90682.1"/>
    <property type="molecule type" value="Genomic_DNA"/>
</dbReference>